<evidence type="ECO:0000256" key="1">
    <source>
        <dbReference type="ARBA" id="ARBA00022679"/>
    </source>
</evidence>
<dbReference type="Pfam" id="PF13469">
    <property type="entry name" value="Sulfotransfer_3"/>
    <property type="match status" value="1"/>
</dbReference>
<dbReference type="InterPro" id="IPR037359">
    <property type="entry name" value="NST/OST"/>
</dbReference>
<dbReference type="Proteomes" id="UP001560019">
    <property type="component" value="Unassembled WGS sequence"/>
</dbReference>
<reference evidence="2 3" key="1">
    <citation type="submission" date="2024-06" db="EMBL/GenBank/DDBJ databases">
        <title>Genome of Rhodovulum iodosum, a marine photoferrotroph.</title>
        <authorList>
            <person name="Bianchini G."/>
            <person name="Nikeleit V."/>
            <person name="Kappler A."/>
            <person name="Bryce C."/>
            <person name="Sanchez-Baracaldo P."/>
        </authorList>
    </citation>
    <scope>NUCLEOTIDE SEQUENCE [LARGE SCALE GENOMIC DNA]</scope>
    <source>
        <strain evidence="2 3">UT/N1</strain>
    </source>
</reference>
<dbReference type="PANTHER" id="PTHR10605">
    <property type="entry name" value="HEPARAN SULFATE SULFOTRANSFERASE"/>
    <property type="match status" value="1"/>
</dbReference>
<dbReference type="InterPro" id="IPR027417">
    <property type="entry name" value="P-loop_NTPase"/>
</dbReference>
<keyword evidence="1" id="KW-0808">Transferase</keyword>
<accession>A0ABV3XYQ6</accession>
<name>A0ABV3XYQ6_9RHOB</name>
<organism evidence="2 3">
    <name type="scientific">Rhodovulum iodosum</name>
    <dbReference type="NCBI Taxonomy" id="68291"/>
    <lineage>
        <taxon>Bacteria</taxon>
        <taxon>Pseudomonadati</taxon>
        <taxon>Pseudomonadota</taxon>
        <taxon>Alphaproteobacteria</taxon>
        <taxon>Rhodobacterales</taxon>
        <taxon>Paracoccaceae</taxon>
        <taxon>Rhodovulum</taxon>
    </lineage>
</organism>
<gene>
    <name evidence="2" type="ORF">Ga0609869_002845</name>
</gene>
<sequence>MSQTATISGRTLMFGVGATKAGTSWLYSYLAGHPQCHLRSVKELHFFDAIDEGRRDKQAAQFEAEREMLTRRAETGAGSPEKRAERAQRIADLGTFADVLRAGDEAAYLAYLEAGAAADSRLIADITPGYALLSEGRLKRMAAMAPDTRFVYLLRDPVERLWSHVRMIARRRAATGEDITERAGRILRRVLRGEEDHIARRGDYRAVLGRLRAAVAPSRLFTAFYEELFSDQGVARLCAFLGLSPAPAPLAERVHEGVPVPMSDAQRRAAADWLRPQYDYVAASLGPVPSVWRAHMAGV</sequence>
<evidence type="ECO:0000313" key="2">
    <source>
        <dbReference type="EMBL" id="MEX5729492.1"/>
    </source>
</evidence>
<dbReference type="Gene3D" id="3.40.50.300">
    <property type="entry name" value="P-loop containing nucleotide triphosphate hydrolases"/>
    <property type="match status" value="1"/>
</dbReference>
<evidence type="ECO:0008006" key="4">
    <source>
        <dbReference type="Google" id="ProtNLM"/>
    </source>
</evidence>
<dbReference type="PANTHER" id="PTHR10605:SF56">
    <property type="entry name" value="BIFUNCTIONAL HEPARAN SULFATE N-DEACETYLASE_N-SULFOTRANSFERASE"/>
    <property type="match status" value="1"/>
</dbReference>
<comment type="caution">
    <text evidence="2">The sequence shown here is derived from an EMBL/GenBank/DDBJ whole genome shotgun (WGS) entry which is preliminary data.</text>
</comment>
<proteinExistence type="predicted"/>
<dbReference type="SUPFAM" id="SSF52540">
    <property type="entry name" value="P-loop containing nucleoside triphosphate hydrolases"/>
    <property type="match status" value="1"/>
</dbReference>
<evidence type="ECO:0000313" key="3">
    <source>
        <dbReference type="Proteomes" id="UP001560019"/>
    </source>
</evidence>
<keyword evidence="3" id="KW-1185">Reference proteome</keyword>
<protein>
    <recommendedName>
        <fullName evidence="4">Sulfotransferase family protein</fullName>
    </recommendedName>
</protein>
<dbReference type="RefSeq" id="WP_125403859.1">
    <property type="nucleotide sequence ID" value="NZ_JBEHHI010000003.1"/>
</dbReference>
<dbReference type="EMBL" id="JBEHHI010000003">
    <property type="protein sequence ID" value="MEX5729492.1"/>
    <property type="molecule type" value="Genomic_DNA"/>
</dbReference>